<comment type="similarity">
    <text evidence="17">Belongs to the NnrD/CARKD family.</text>
</comment>
<feature type="binding site" evidence="17">
    <location>
        <position position="486"/>
    </location>
    <ligand>
        <name>(6S)-NADPHX</name>
        <dbReference type="ChEBI" id="CHEBI:64076"/>
    </ligand>
</feature>
<dbReference type="InterPro" id="IPR029056">
    <property type="entry name" value="Ribokinase-like"/>
</dbReference>
<dbReference type="Gene3D" id="3.40.50.10260">
    <property type="entry name" value="YjeF N-terminal domain"/>
    <property type="match status" value="1"/>
</dbReference>
<feature type="binding site" evidence="18">
    <location>
        <position position="164"/>
    </location>
    <ligand>
        <name>K(+)</name>
        <dbReference type="ChEBI" id="CHEBI:29103"/>
    </ligand>
</feature>
<dbReference type="SUPFAM" id="SSF64153">
    <property type="entry name" value="YjeF N-terminal domain-like"/>
    <property type="match status" value="1"/>
</dbReference>
<evidence type="ECO:0000256" key="1">
    <source>
        <dbReference type="ARBA" id="ARBA00000013"/>
    </source>
</evidence>
<evidence type="ECO:0000256" key="13">
    <source>
        <dbReference type="ARBA" id="ARBA00023268"/>
    </source>
</evidence>
<dbReference type="EC" id="4.2.1.136" evidence="19"/>
<feature type="domain" description="YjeF C-terminal" evidence="20">
    <location>
        <begin position="273"/>
        <end position="577"/>
    </location>
</feature>
<feature type="binding site" evidence="17">
    <location>
        <position position="361"/>
    </location>
    <ligand>
        <name>(6S)-NADPHX</name>
        <dbReference type="ChEBI" id="CHEBI:64076"/>
    </ligand>
</feature>
<dbReference type="Proteomes" id="UP000515743">
    <property type="component" value="Chromosome"/>
</dbReference>
<dbReference type="GO" id="GO:0005524">
    <property type="term" value="F:ATP binding"/>
    <property type="evidence" value="ECO:0007669"/>
    <property type="project" value="UniProtKB-UniRule"/>
</dbReference>
<comment type="similarity">
    <text evidence="18">Belongs to the NnrE/AIBP family.</text>
</comment>
<evidence type="ECO:0000256" key="3">
    <source>
        <dbReference type="ARBA" id="ARBA00006001"/>
    </source>
</evidence>
<comment type="function">
    <text evidence="18">Catalyzes the epimerization of the S- and R-forms of NAD(P)HX, a damaged form of NAD(P)H that is a result of enzymatic or heat-dependent hydration. This is a prerequisite for the S-specific NAD(P)H-hydrate dehydratase to allow the repair of both epimers of NAD(P)HX.</text>
</comment>
<feature type="binding site" evidence="17">
    <location>
        <position position="485"/>
    </location>
    <ligand>
        <name>AMP</name>
        <dbReference type="ChEBI" id="CHEBI:456215"/>
    </ligand>
</feature>
<evidence type="ECO:0000259" key="20">
    <source>
        <dbReference type="PROSITE" id="PS51383"/>
    </source>
</evidence>
<comment type="catalytic activity">
    <reaction evidence="16 17 19">
        <text>(6S)-NADPHX + ADP = AMP + phosphate + NADPH + H(+)</text>
        <dbReference type="Rhea" id="RHEA:32235"/>
        <dbReference type="ChEBI" id="CHEBI:15378"/>
        <dbReference type="ChEBI" id="CHEBI:43474"/>
        <dbReference type="ChEBI" id="CHEBI:57783"/>
        <dbReference type="ChEBI" id="CHEBI:64076"/>
        <dbReference type="ChEBI" id="CHEBI:456215"/>
        <dbReference type="ChEBI" id="CHEBI:456216"/>
        <dbReference type="EC" id="4.2.1.136"/>
    </reaction>
</comment>
<dbReference type="RefSeq" id="WP_185176756.1">
    <property type="nucleotide sequence ID" value="NZ_CP059404.1"/>
</dbReference>
<dbReference type="GO" id="GO:0046496">
    <property type="term" value="P:nicotinamide nucleotide metabolic process"/>
    <property type="evidence" value="ECO:0007669"/>
    <property type="project" value="UniProtKB-UniRule"/>
</dbReference>
<feature type="binding site" evidence="18">
    <location>
        <position position="65"/>
    </location>
    <ligand>
        <name>K(+)</name>
        <dbReference type="ChEBI" id="CHEBI:29103"/>
    </ligand>
</feature>
<keyword evidence="9 18" id="KW-0630">Potassium</keyword>
<dbReference type="PANTHER" id="PTHR12592">
    <property type="entry name" value="ATP-DEPENDENT (S)-NAD(P)H-HYDRATE DEHYDRATASE FAMILY MEMBER"/>
    <property type="match status" value="1"/>
</dbReference>
<dbReference type="AlphaFoldDB" id="A0A7G7CS17"/>
<keyword evidence="12 17" id="KW-0456">Lyase</keyword>
<evidence type="ECO:0000313" key="22">
    <source>
        <dbReference type="EMBL" id="QNE90383.1"/>
    </source>
</evidence>
<evidence type="ECO:0000256" key="19">
    <source>
        <dbReference type="PIRNR" id="PIRNR017184"/>
    </source>
</evidence>
<protein>
    <recommendedName>
        <fullName evidence="19">Bifunctional NAD(P)H-hydrate repair enzyme</fullName>
    </recommendedName>
    <alternativeName>
        <fullName evidence="19">Nicotinamide nucleotide repair protein</fullName>
    </alternativeName>
    <domain>
        <recommendedName>
            <fullName evidence="19">ADP-dependent (S)-NAD(P)H-hydrate dehydratase</fullName>
            <ecNumber evidence="19">4.2.1.136</ecNumber>
        </recommendedName>
        <alternativeName>
            <fullName evidence="19">ADP-dependent NAD(P)HX dehydratase</fullName>
        </alternativeName>
    </domain>
    <domain>
        <recommendedName>
            <fullName evidence="19">NAD(P)H-hydrate epimerase</fullName>
            <ecNumber evidence="19">5.1.99.6</ecNumber>
        </recommendedName>
    </domain>
</protein>
<dbReference type="GO" id="GO:0046872">
    <property type="term" value="F:metal ion binding"/>
    <property type="evidence" value="ECO:0007669"/>
    <property type="project" value="UniProtKB-UniRule"/>
</dbReference>
<reference evidence="22 23" key="1">
    <citation type="submission" date="2020-07" db="EMBL/GenBank/DDBJ databases">
        <title>Complete genome and description of Corynebacterium incognita strain Marseille-Q3630 sp. nov.</title>
        <authorList>
            <person name="Boxberger M."/>
        </authorList>
    </citation>
    <scope>NUCLEOTIDE SEQUENCE [LARGE SCALE GENOMIC DNA]</scope>
    <source>
        <strain evidence="22 23">Marseille-Q3630</strain>
    </source>
</reference>
<evidence type="ECO:0000256" key="14">
    <source>
        <dbReference type="ARBA" id="ARBA00025153"/>
    </source>
</evidence>
<dbReference type="NCBIfam" id="TIGR00197">
    <property type="entry name" value="yjeF_nterm"/>
    <property type="match status" value="1"/>
</dbReference>
<feature type="binding site" evidence="17">
    <location>
        <position position="414"/>
    </location>
    <ligand>
        <name>(6S)-NADPHX</name>
        <dbReference type="ChEBI" id="CHEBI:64076"/>
    </ligand>
</feature>
<feature type="binding site" evidence="17">
    <location>
        <begin position="456"/>
        <end position="460"/>
    </location>
    <ligand>
        <name>AMP</name>
        <dbReference type="ChEBI" id="CHEBI:456215"/>
    </ligand>
</feature>
<keyword evidence="7 17" id="KW-0067">ATP-binding</keyword>
<keyword evidence="23" id="KW-1185">Reference proteome</keyword>
<dbReference type="PROSITE" id="PS51385">
    <property type="entry name" value="YJEF_N"/>
    <property type="match status" value="1"/>
</dbReference>
<keyword evidence="13" id="KW-0511">Multifunctional enzyme</keyword>
<dbReference type="InterPro" id="IPR000631">
    <property type="entry name" value="CARKD"/>
</dbReference>
<comment type="catalytic activity">
    <reaction evidence="15 17 19">
        <text>(6S)-NADHX + ADP = AMP + phosphate + NADH + H(+)</text>
        <dbReference type="Rhea" id="RHEA:32223"/>
        <dbReference type="ChEBI" id="CHEBI:15378"/>
        <dbReference type="ChEBI" id="CHEBI:43474"/>
        <dbReference type="ChEBI" id="CHEBI:57945"/>
        <dbReference type="ChEBI" id="CHEBI:64074"/>
        <dbReference type="ChEBI" id="CHEBI:456215"/>
        <dbReference type="ChEBI" id="CHEBI:456216"/>
        <dbReference type="EC" id="4.2.1.136"/>
    </reaction>
</comment>
<comment type="similarity">
    <text evidence="3 19">In the N-terminal section; belongs to the NnrE/AIBP family.</text>
</comment>
<sequence length="585" mass="60194">MFPAYSVEDIRRAEAALLRAEESEDQLMQVAASAVADVARVMHAAHSPRLPSNGDVLILAGPGGNGGDGLYAGAALALRGLSVSALLVADDGTAHPRALDTFRAAGGTVLSPDDNPRLAALEHALIIDAIAGLGSARPLGPAAHDVMKAAAFTAQPILAIDMPTGIDADSGERAERYVTADVTVTFGGLKTGQLVAPECGEILIADLSLPGTERGFGSILAGACGTDFEPLGLFGYLPTIQAPFDWSLLTNTLPPAPGKDIFSDAPFCIVSTRETYTSIKGVEPGLRDDKYTGGVTTVMAGSDTYPGAGVLAVAGAVRATAAMVRAVSSQPELVVQRFPEVVLHRSLVDAGRAQALVIGPGRGTDDAARKELELALGQPVPIVVDADALTLLAEYADLRELLAQRGTPAVLTPHAGEFARLYDAVFGEAAGADDTVSLAQRIRRLATQLGVVLVYKGRITCVCSPDGFFVASNAGTSFAATPGSGDVLTGLIGAFVAQLHADDLARAQSYSLYMEELPEFSVTDLDSARSSAVSAAVSKAVDVHAYAAAVAATTPDGMGPTSALRIAEAIPQAIAKINSAHPARR</sequence>
<evidence type="ECO:0000256" key="18">
    <source>
        <dbReference type="HAMAP-Rule" id="MF_01966"/>
    </source>
</evidence>
<dbReference type="HAMAP" id="MF_01965">
    <property type="entry name" value="NADHX_dehydratase"/>
    <property type="match status" value="1"/>
</dbReference>
<keyword evidence="6 17" id="KW-0547">Nucleotide-binding</keyword>
<dbReference type="GO" id="GO:0052855">
    <property type="term" value="F:ADP-dependent NAD(P)H-hydrate dehydratase activity"/>
    <property type="evidence" value="ECO:0007669"/>
    <property type="project" value="UniProtKB-UniRule"/>
</dbReference>
<feature type="domain" description="YjeF N-terminal" evidence="21">
    <location>
        <begin position="10"/>
        <end position="215"/>
    </location>
</feature>
<evidence type="ECO:0000256" key="10">
    <source>
        <dbReference type="ARBA" id="ARBA00023027"/>
    </source>
</evidence>
<evidence type="ECO:0000256" key="8">
    <source>
        <dbReference type="ARBA" id="ARBA00022857"/>
    </source>
</evidence>
<keyword evidence="8 17" id="KW-0521">NADP</keyword>
<comment type="cofactor">
    <cofactor evidence="17">
        <name>Mg(2+)</name>
        <dbReference type="ChEBI" id="CHEBI:18420"/>
    </cofactor>
</comment>
<feature type="binding site" evidence="18">
    <location>
        <begin position="132"/>
        <end position="138"/>
    </location>
    <ligand>
        <name>(6S)-NADPHX</name>
        <dbReference type="ChEBI" id="CHEBI:64076"/>
    </ligand>
</feature>
<dbReference type="Pfam" id="PF01256">
    <property type="entry name" value="Carb_kinase"/>
    <property type="match status" value="1"/>
</dbReference>
<feature type="binding site" evidence="18">
    <location>
        <begin position="64"/>
        <end position="68"/>
    </location>
    <ligand>
        <name>(6S)-NADPHX</name>
        <dbReference type="ChEBI" id="CHEBI:64076"/>
    </ligand>
</feature>
<evidence type="ECO:0000256" key="7">
    <source>
        <dbReference type="ARBA" id="ARBA00022840"/>
    </source>
</evidence>
<evidence type="ECO:0000256" key="2">
    <source>
        <dbReference type="ARBA" id="ARBA00000909"/>
    </source>
</evidence>
<dbReference type="EC" id="5.1.99.6" evidence="19"/>
<dbReference type="SUPFAM" id="SSF53613">
    <property type="entry name" value="Ribokinase-like"/>
    <property type="match status" value="1"/>
</dbReference>
<comment type="cofactor">
    <cofactor evidence="18 19">
        <name>K(+)</name>
        <dbReference type="ChEBI" id="CHEBI:29103"/>
    </cofactor>
    <text evidence="18 19">Binds 1 potassium ion per subunit.</text>
</comment>
<comment type="similarity">
    <text evidence="4 19">In the C-terminal section; belongs to the NnrD/CARKD family.</text>
</comment>
<dbReference type="Gene3D" id="3.40.1190.20">
    <property type="match status" value="1"/>
</dbReference>
<evidence type="ECO:0000256" key="12">
    <source>
        <dbReference type="ARBA" id="ARBA00023239"/>
    </source>
</evidence>
<comment type="subunit">
    <text evidence="17">Homotetramer.</text>
</comment>
<organism evidence="22 23">
    <name type="scientific">Corynebacterium incognita</name>
    <dbReference type="NCBI Taxonomy" id="2754725"/>
    <lineage>
        <taxon>Bacteria</taxon>
        <taxon>Bacillati</taxon>
        <taxon>Actinomycetota</taxon>
        <taxon>Actinomycetes</taxon>
        <taxon>Mycobacteriales</taxon>
        <taxon>Corynebacteriaceae</taxon>
        <taxon>Corynebacterium</taxon>
    </lineage>
</organism>
<keyword evidence="11 18" id="KW-0413">Isomerase</keyword>
<dbReference type="InterPro" id="IPR030677">
    <property type="entry name" value="Nnr"/>
</dbReference>
<dbReference type="EMBL" id="CP059404">
    <property type="protein sequence ID" value="QNE90383.1"/>
    <property type="molecule type" value="Genomic_DNA"/>
</dbReference>
<evidence type="ECO:0000256" key="6">
    <source>
        <dbReference type="ARBA" id="ARBA00022741"/>
    </source>
</evidence>
<evidence type="ECO:0000256" key="16">
    <source>
        <dbReference type="ARBA" id="ARBA00049209"/>
    </source>
</evidence>
<feature type="binding site" evidence="17">
    <location>
        <position position="308"/>
    </location>
    <ligand>
        <name>(6S)-NADPHX</name>
        <dbReference type="ChEBI" id="CHEBI:64076"/>
    </ligand>
</feature>
<dbReference type="GO" id="GO:0052856">
    <property type="term" value="F:NAD(P)HX epimerase activity"/>
    <property type="evidence" value="ECO:0007669"/>
    <property type="project" value="UniProtKB-UniRule"/>
</dbReference>
<name>A0A7G7CS17_9CORY</name>
<keyword evidence="5 18" id="KW-0479">Metal-binding</keyword>
<evidence type="ECO:0000256" key="4">
    <source>
        <dbReference type="ARBA" id="ARBA00009524"/>
    </source>
</evidence>
<comment type="function">
    <text evidence="17">Catalyzes the dehydration of the S-form of NAD(P)HX at the expense of ADP, which is converted to AMP. Together with NAD(P)HX epimerase, which catalyzes the epimerization of the S- and R-forms, the enzyme allows the repair of both epimers of NAD(P)HX, a damaged form of NAD(P)H that is a result of enzymatic or heat-dependent hydration.</text>
</comment>
<comment type="caution">
    <text evidence="18">Lacks conserved residue(s) required for the propagation of feature annotation.</text>
</comment>
<comment type="catalytic activity">
    <reaction evidence="2 18 19">
        <text>(6R)-NADPHX = (6S)-NADPHX</text>
        <dbReference type="Rhea" id="RHEA:32227"/>
        <dbReference type="ChEBI" id="CHEBI:64076"/>
        <dbReference type="ChEBI" id="CHEBI:64077"/>
        <dbReference type="EC" id="5.1.99.6"/>
    </reaction>
</comment>
<evidence type="ECO:0000256" key="17">
    <source>
        <dbReference type="HAMAP-Rule" id="MF_01965"/>
    </source>
</evidence>
<dbReference type="PANTHER" id="PTHR12592:SF0">
    <property type="entry name" value="ATP-DEPENDENT (S)-NAD(P)H-HYDRATE DEHYDRATASE"/>
    <property type="match status" value="1"/>
</dbReference>
<dbReference type="Pfam" id="PF03853">
    <property type="entry name" value="YjeF_N"/>
    <property type="match status" value="1"/>
</dbReference>
<dbReference type="InterPro" id="IPR004443">
    <property type="entry name" value="YjeF_N_dom"/>
</dbReference>
<dbReference type="GO" id="GO:0110051">
    <property type="term" value="P:metabolite repair"/>
    <property type="evidence" value="ECO:0007669"/>
    <property type="project" value="TreeGrafter"/>
</dbReference>
<accession>A0A7G7CS17</accession>
<proteinExistence type="inferred from homology"/>
<comment type="catalytic activity">
    <reaction evidence="1 18 19">
        <text>(6R)-NADHX = (6S)-NADHX</text>
        <dbReference type="Rhea" id="RHEA:32215"/>
        <dbReference type="ChEBI" id="CHEBI:64074"/>
        <dbReference type="ChEBI" id="CHEBI:64075"/>
        <dbReference type="EC" id="5.1.99.6"/>
    </reaction>
</comment>
<dbReference type="HAMAP" id="MF_01966">
    <property type="entry name" value="NADHX_epimerase"/>
    <property type="match status" value="1"/>
</dbReference>
<dbReference type="CDD" id="cd01171">
    <property type="entry name" value="YXKO-related"/>
    <property type="match status" value="1"/>
</dbReference>
<evidence type="ECO:0000256" key="9">
    <source>
        <dbReference type="ARBA" id="ARBA00022958"/>
    </source>
</evidence>
<keyword evidence="10 17" id="KW-0520">NAD</keyword>
<dbReference type="PROSITE" id="PS51383">
    <property type="entry name" value="YJEF_C_3"/>
    <property type="match status" value="1"/>
</dbReference>
<evidence type="ECO:0000256" key="11">
    <source>
        <dbReference type="ARBA" id="ARBA00023235"/>
    </source>
</evidence>
<evidence type="ECO:0000256" key="5">
    <source>
        <dbReference type="ARBA" id="ARBA00022723"/>
    </source>
</evidence>
<gene>
    <name evidence="17" type="primary">nnrD</name>
    <name evidence="18" type="synonym">nnrE</name>
    <name evidence="22" type="ORF">H0194_05315</name>
</gene>
<feature type="binding site" evidence="18">
    <location>
        <position position="161"/>
    </location>
    <ligand>
        <name>(6S)-NADPHX</name>
        <dbReference type="ChEBI" id="CHEBI:64076"/>
    </ligand>
</feature>
<evidence type="ECO:0000259" key="21">
    <source>
        <dbReference type="PROSITE" id="PS51385"/>
    </source>
</evidence>
<dbReference type="KEGG" id="cik:H0194_05315"/>
<evidence type="ECO:0000313" key="23">
    <source>
        <dbReference type="Proteomes" id="UP000515743"/>
    </source>
</evidence>
<comment type="function">
    <text evidence="14 19">Bifunctional enzyme that catalyzes the epimerization of the S- and R-forms of NAD(P)HX and the dehydration of the S-form of NAD(P)HX at the expense of ADP, which is converted to AMP. This allows the repair of both epimers of NAD(P)HX, a damaged form of NAD(P)H that is a result of enzymatic or heat-dependent hydration.</text>
</comment>
<evidence type="ECO:0000256" key="15">
    <source>
        <dbReference type="ARBA" id="ARBA00048238"/>
    </source>
</evidence>
<dbReference type="InterPro" id="IPR036652">
    <property type="entry name" value="YjeF_N_dom_sf"/>
</dbReference>
<dbReference type="PIRSF" id="PIRSF017184">
    <property type="entry name" value="Nnr"/>
    <property type="match status" value="1"/>
</dbReference>
<feature type="binding site" evidence="18">
    <location>
        <position position="128"/>
    </location>
    <ligand>
        <name>K(+)</name>
        <dbReference type="ChEBI" id="CHEBI:29103"/>
    </ligand>
</feature>